<dbReference type="Pfam" id="PF00651">
    <property type="entry name" value="BTB"/>
    <property type="match status" value="1"/>
</dbReference>
<dbReference type="GO" id="GO:0000151">
    <property type="term" value="C:ubiquitin ligase complex"/>
    <property type="evidence" value="ECO:0007669"/>
    <property type="project" value="TreeGrafter"/>
</dbReference>
<comment type="pathway">
    <text evidence="1">Protein modification; protein ubiquitination.</text>
</comment>
<dbReference type="PANTHER" id="PTHR46231:SF1">
    <property type="entry name" value="ANKYRIN REPEAT AND BTB_POZ DOMAIN-CONTAINING PROTEIN 1"/>
    <property type="match status" value="1"/>
</dbReference>
<keyword evidence="3" id="KW-0040">ANK repeat</keyword>
<protein>
    <submittedName>
        <fullName evidence="6">Ankyrin repeat and BTB/POZ domain-containing protein 1</fullName>
    </submittedName>
</protein>
<dbReference type="SUPFAM" id="SSF54695">
    <property type="entry name" value="POZ domain"/>
    <property type="match status" value="1"/>
</dbReference>
<organism evidence="6 7">
    <name type="scientific">Pleodorina starrii</name>
    <dbReference type="NCBI Taxonomy" id="330485"/>
    <lineage>
        <taxon>Eukaryota</taxon>
        <taxon>Viridiplantae</taxon>
        <taxon>Chlorophyta</taxon>
        <taxon>core chlorophytes</taxon>
        <taxon>Chlorophyceae</taxon>
        <taxon>CS clade</taxon>
        <taxon>Chlamydomonadales</taxon>
        <taxon>Volvocaceae</taxon>
        <taxon>Pleodorina</taxon>
    </lineage>
</organism>
<evidence type="ECO:0000256" key="1">
    <source>
        <dbReference type="ARBA" id="ARBA00004906"/>
    </source>
</evidence>
<evidence type="ECO:0000313" key="7">
    <source>
        <dbReference type="Proteomes" id="UP001165080"/>
    </source>
</evidence>
<reference evidence="6 7" key="1">
    <citation type="journal article" date="2023" name="Commun. Biol.">
        <title>Reorganization of the ancestral sex-determining regions during the evolution of trioecy in Pleodorina starrii.</title>
        <authorList>
            <person name="Takahashi K."/>
            <person name="Suzuki S."/>
            <person name="Kawai-Toyooka H."/>
            <person name="Yamamoto K."/>
            <person name="Hamaji T."/>
            <person name="Ootsuki R."/>
            <person name="Yamaguchi H."/>
            <person name="Kawachi M."/>
            <person name="Higashiyama T."/>
            <person name="Nozaki H."/>
        </authorList>
    </citation>
    <scope>NUCLEOTIDE SEQUENCE [LARGE SCALE GENOMIC DNA]</scope>
    <source>
        <strain evidence="6 7">NIES-4479</strain>
    </source>
</reference>
<evidence type="ECO:0000256" key="4">
    <source>
        <dbReference type="SAM" id="MobiDB-lite"/>
    </source>
</evidence>
<feature type="domain" description="BTB" evidence="5">
    <location>
        <begin position="478"/>
        <end position="554"/>
    </location>
</feature>
<dbReference type="SMART" id="SM00225">
    <property type="entry name" value="BTB"/>
    <property type="match status" value="1"/>
</dbReference>
<name>A0A9W6F5U3_9CHLO</name>
<dbReference type="Gene3D" id="2.120.10.30">
    <property type="entry name" value="TolB, C-terminal domain"/>
    <property type="match status" value="2"/>
</dbReference>
<feature type="compositionally biased region" description="Low complexity" evidence="4">
    <location>
        <begin position="219"/>
        <end position="231"/>
    </location>
</feature>
<evidence type="ECO:0000256" key="2">
    <source>
        <dbReference type="ARBA" id="ARBA00022737"/>
    </source>
</evidence>
<keyword evidence="7" id="KW-1185">Reference proteome</keyword>
<dbReference type="InterPro" id="IPR044515">
    <property type="entry name" value="ABTB1"/>
</dbReference>
<comment type="caution">
    <text evidence="6">The sequence shown here is derived from an EMBL/GenBank/DDBJ whole genome shotgun (WGS) entry which is preliminary data.</text>
</comment>
<accession>A0A9W6F5U3</accession>
<dbReference type="CDD" id="cd18186">
    <property type="entry name" value="BTB_POZ_ZBTB_KLHL-like"/>
    <property type="match status" value="1"/>
</dbReference>
<evidence type="ECO:0000313" key="6">
    <source>
        <dbReference type="EMBL" id="GLC56761.1"/>
    </source>
</evidence>
<dbReference type="PANTHER" id="PTHR46231">
    <property type="entry name" value="ANKYRIN REPEAT AND BTB/POZ DOMAIN-CONTAINING PROTEIN 1"/>
    <property type="match status" value="1"/>
</dbReference>
<gene>
    <name evidence="6" type="primary">PLEST007336</name>
    <name evidence="6" type="ORF">PLESTB_001142900</name>
</gene>
<keyword evidence="2" id="KW-0677">Repeat</keyword>
<dbReference type="PROSITE" id="PS50097">
    <property type="entry name" value="BTB"/>
    <property type="match status" value="1"/>
</dbReference>
<feature type="compositionally biased region" description="Gly residues" evidence="4">
    <location>
        <begin position="208"/>
        <end position="218"/>
    </location>
</feature>
<dbReference type="InterPro" id="IPR011042">
    <property type="entry name" value="6-blade_b-propeller_TolB-like"/>
</dbReference>
<dbReference type="OrthoDB" id="550617at2759"/>
<dbReference type="InterPro" id="IPR000210">
    <property type="entry name" value="BTB/POZ_dom"/>
</dbReference>
<dbReference type="GO" id="GO:0005737">
    <property type="term" value="C:cytoplasm"/>
    <property type="evidence" value="ECO:0007669"/>
    <property type="project" value="TreeGrafter"/>
</dbReference>
<dbReference type="Gene3D" id="3.30.710.10">
    <property type="entry name" value="Potassium Channel Kv1.1, Chain A"/>
    <property type="match status" value="1"/>
</dbReference>
<feature type="region of interest" description="Disordered" evidence="4">
    <location>
        <begin position="207"/>
        <end position="231"/>
    </location>
</feature>
<dbReference type="EMBL" id="BRXU01000016">
    <property type="protein sequence ID" value="GLC56761.1"/>
    <property type="molecule type" value="Genomic_DNA"/>
</dbReference>
<evidence type="ECO:0000259" key="5">
    <source>
        <dbReference type="PROSITE" id="PS50097"/>
    </source>
</evidence>
<dbReference type="AlphaFoldDB" id="A0A9W6F5U3"/>
<dbReference type="InterPro" id="IPR011333">
    <property type="entry name" value="SKP1/BTB/POZ_sf"/>
</dbReference>
<sequence length="652" mass="65811">MLRGELALPTRATGLVVRPRRGGIIDGPALSSGSATGAMSAASAAEVALPTPGGCAAGAGVGASASAAFETLVFFSDRIHVLEGGSGARPFALGKQLRLTEAGSRALHRVCDSTPCPTYEPAGAGVLFVEGYAVMRLDGRNRVSLLAGSGADCATTDGTPDAARFSYIRAMAADGYGNVYVAETQTVRKMTLAVDLTAAADAAASAAAGGGGGGGGSSGSTASSRSGSWSDSTASWLTEVDVELRVRSSTGRSGRGEAAVSCTSVTTLPVCTPPRDRWYALVYDTATDSLLAATDTAVFRLPLPLPAAAATTFSDAAEGGPAAALAAAALQLHSPASAPQLLAGNVHIRGHVDGHGAAVRFHSISAMLATGDGGVLIADGTGLRELDVRSGEVRTVLAEGATRGEPACLAVLPQGCLALGGAALHPHALAFFGLGFRTSGALAAAAAPPPPRSGGGVSGRPRLCRELLLAGSSGGGRAMVVVRVGELRLAAHRAVLAAGSDYFLQLLEGPFTESARLGDGAADSALELQLPEADPDAFAALLCYLYTGRLEVPELLLRPAAELAGRLLMADACSELQRRLLALASPDSVVDDLAWAEAHSLGELLEGLAGYYVDNCRRVAAAEGSAEALARLAEASPALAARLLLAVSAFRW</sequence>
<evidence type="ECO:0000256" key="3">
    <source>
        <dbReference type="ARBA" id="ARBA00023043"/>
    </source>
</evidence>
<proteinExistence type="predicted"/>
<dbReference type="Proteomes" id="UP001165080">
    <property type="component" value="Unassembled WGS sequence"/>
</dbReference>